<organism evidence="1 2">
    <name type="scientific">Pseudomonas salmasensis</name>
    <dbReference type="NCBI Taxonomy" id="2745514"/>
    <lineage>
        <taxon>Bacteria</taxon>
        <taxon>Pseudomonadati</taxon>
        <taxon>Pseudomonadota</taxon>
        <taxon>Gammaproteobacteria</taxon>
        <taxon>Pseudomonadales</taxon>
        <taxon>Pseudomonadaceae</taxon>
        <taxon>Pseudomonas</taxon>
    </lineage>
</organism>
<evidence type="ECO:0000313" key="2">
    <source>
        <dbReference type="Proteomes" id="UP001277967"/>
    </source>
</evidence>
<keyword evidence="2" id="KW-1185">Reference proteome</keyword>
<dbReference type="EMBL" id="JAXGGE010000008">
    <property type="protein sequence ID" value="MDY4303690.1"/>
    <property type="molecule type" value="Genomic_DNA"/>
</dbReference>
<protein>
    <submittedName>
        <fullName evidence="1">YncE family protein</fullName>
    </submittedName>
</protein>
<dbReference type="Proteomes" id="UP001277967">
    <property type="component" value="Unassembled WGS sequence"/>
</dbReference>
<reference evidence="1 2" key="1">
    <citation type="submission" date="2023-11" db="EMBL/GenBank/DDBJ databases">
        <title>Genome sequence of Pseudomonas salmasensis Strain SLU99.</title>
        <authorList>
            <person name="Ghadamgahi F."/>
            <person name="Kalyandurg P.B."/>
            <person name="Catara V."/>
            <person name="Vetukuri R."/>
            <person name="Ghosh S."/>
        </authorList>
    </citation>
    <scope>NUCLEOTIDE SEQUENCE [LARGE SCALE GENOMIC DNA]</scope>
    <source>
        <strain evidence="1 2">SLU99</strain>
    </source>
</reference>
<name>A0ABU5FQY9_9PSED</name>
<evidence type="ECO:0000313" key="1">
    <source>
        <dbReference type="EMBL" id="MDY4303690.1"/>
    </source>
</evidence>
<comment type="caution">
    <text evidence="1">The sequence shown here is derived from an EMBL/GenBank/DDBJ whole genome shotgun (WGS) entry which is preliminary data.</text>
</comment>
<proteinExistence type="predicted"/>
<gene>
    <name evidence="1" type="ORF">SO486_27390</name>
</gene>
<accession>A0ABU5FQY9</accession>
<feature type="non-terminal residue" evidence="1">
    <location>
        <position position="1"/>
    </location>
</feature>
<sequence>IELGLIPAGEDITVTIPAYEPHDPGWLETLYITHVPPGGGSAIIFSNEQLAGSQGGTYTVTAAELEQFNGRGPIQIYYTTNDGAVHILGGGALAIRPSAILGAQVGERTADMPAPRLQGAIGNNVDPADVPGNDVLVTFTYLGTQAGDTLHWSCVGSGLGGSADGTIKING</sequence>
<feature type="non-terminal residue" evidence="1">
    <location>
        <position position="171"/>
    </location>
</feature>